<dbReference type="GO" id="GO:0022627">
    <property type="term" value="C:cytosolic small ribosomal subunit"/>
    <property type="evidence" value="ECO:0007669"/>
    <property type="project" value="TreeGrafter"/>
</dbReference>
<evidence type="ECO:0000256" key="4">
    <source>
        <dbReference type="RuleBase" id="RU363128"/>
    </source>
</evidence>
<dbReference type="GO" id="GO:0006412">
    <property type="term" value="P:translation"/>
    <property type="evidence" value="ECO:0007669"/>
    <property type="project" value="InterPro"/>
</dbReference>
<sequence>MPVKRQNHGRSKMNRGSVSTVQCIQCGRVSPKDKSVSRSSNSPVVEAASMDDLRLATVYAEPDVPTFFNIDTYC</sequence>
<dbReference type="VEuPathDB" id="MicrosporidiaDB:ECANGB1_2516"/>
<dbReference type="AlphaFoldDB" id="A0A1Y1S450"/>
<comment type="caution">
    <text evidence="5">The sequence shown here is derived from an EMBL/GenBank/DDBJ whole genome shotgun (WGS) entry which is preliminary data.</text>
</comment>
<accession>A0A1Y1S450</accession>
<evidence type="ECO:0000256" key="1">
    <source>
        <dbReference type="ARBA" id="ARBA00008596"/>
    </source>
</evidence>
<proteinExistence type="inferred from homology"/>
<dbReference type="GO" id="GO:0003729">
    <property type="term" value="F:mRNA binding"/>
    <property type="evidence" value="ECO:0007669"/>
    <property type="project" value="TreeGrafter"/>
</dbReference>
<dbReference type="PANTHER" id="PTHR12538">
    <property type="entry name" value="40S RIBOSOMAL PROTEIN S26"/>
    <property type="match status" value="1"/>
</dbReference>
<evidence type="ECO:0000313" key="5">
    <source>
        <dbReference type="EMBL" id="ORD93135.1"/>
    </source>
</evidence>
<keyword evidence="2 4" id="KW-0689">Ribosomal protein</keyword>
<gene>
    <name evidence="5" type="ORF">ECANGB1_2516</name>
</gene>
<comment type="similarity">
    <text evidence="1 4">Belongs to the eukaryotic ribosomal protein eS26 family.</text>
</comment>
<keyword evidence="3 4" id="KW-0687">Ribonucleoprotein</keyword>
<evidence type="ECO:0000313" key="6">
    <source>
        <dbReference type="Proteomes" id="UP000192639"/>
    </source>
</evidence>
<keyword evidence="6" id="KW-1185">Reference proteome</keyword>
<dbReference type="GO" id="GO:0003735">
    <property type="term" value="F:structural constituent of ribosome"/>
    <property type="evidence" value="ECO:0007669"/>
    <property type="project" value="InterPro"/>
</dbReference>
<dbReference type="Pfam" id="PF01283">
    <property type="entry name" value="Ribosomal_S26e"/>
    <property type="match status" value="1"/>
</dbReference>
<organism evidence="5 6">
    <name type="scientific">Enterospora canceri</name>
    <dbReference type="NCBI Taxonomy" id="1081671"/>
    <lineage>
        <taxon>Eukaryota</taxon>
        <taxon>Fungi</taxon>
        <taxon>Fungi incertae sedis</taxon>
        <taxon>Microsporidia</taxon>
        <taxon>Enterocytozoonidae</taxon>
        <taxon>Enterospora</taxon>
    </lineage>
</organism>
<feature type="non-terminal residue" evidence="5">
    <location>
        <position position="74"/>
    </location>
</feature>
<reference evidence="5 6" key="1">
    <citation type="journal article" date="2017" name="Environ. Microbiol.">
        <title>Decay of the glycolytic pathway and adaptation to intranuclear parasitism within Enterocytozoonidae microsporidia.</title>
        <authorList>
            <person name="Wiredu Boakye D."/>
            <person name="Jaroenlak P."/>
            <person name="Prachumwat A."/>
            <person name="Williams T.A."/>
            <person name="Bateman K.S."/>
            <person name="Itsathitphaisarn O."/>
            <person name="Sritunyalucksana K."/>
            <person name="Paszkiewicz K.H."/>
            <person name="Moore K.A."/>
            <person name="Stentiford G.D."/>
            <person name="Williams B.A."/>
        </authorList>
    </citation>
    <scope>NUCLEOTIDE SEQUENCE [LARGE SCALE GENOMIC DNA]</scope>
    <source>
        <strain evidence="5 6">GB1</strain>
    </source>
</reference>
<dbReference type="Proteomes" id="UP000192639">
    <property type="component" value="Unassembled WGS sequence"/>
</dbReference>
<dbReference type="InterPro" id="IPR000892">
    <property type="entry name" value="Ribosomal_eS26"/>
</dbReference>
<name>A0A1Y1S450_9MICR</name>
<dbReference type="EMBL" id="LWDP01000190">
    <property type="protein sequence ID" value="ORD93135.1"/>
    <property type="molecule type" value="Genomic_DNA"/>
</dbReference>
<dbReference type="PANTHER" id="PTHR12538:SF0">
    <property type="entry name" value="40S RIBOSOMAL PROTEIN S26"/>
    <property type="match status" value="1"/>
</dbReference>
<evidence type="ECO:0000256" key="2">
    <source>
        <dbReference type="ARBA" id="ARBA00022980"/>
    </source>
</evidence>
<protein>
    <recommendedName>
        <fullName evidence="4">40S ribosomal protein S26</fullName>
    </recommendedName>
</protein>
<evidence type="ECO:0000256" key="3">
    <source>
        <dbReference type="ARBA" id="ARBA00023274"/>
    </source>
</evidence>
<dbReference type="InterPro" id="IPR038551">
    <property type="entry name" value="Ribosomal_eS26_sf"/>
</dbReference>
<dbReference type="OrthoDB" id="10262653at2759"/>
<dbReference type="Gene3D" id="3.30.1740.20">
    <property type="entry name" value="Ribosomal protein S26e"/>
    <property type="match status" value="1"/>
</dbReference>